<feature type="transmembrane region" description="Helical" evidence="12">
    <location>
        <begin position="73"/>
        <end position="98"/>
    </location>
</feature>
<evidence type="ECO:0000256" key="9">
    <source>
        <dbReference type="ARBA" id="ARBA00024202"/>
    </source>
</evidence>
<name>A0AAC9RVM1_9STAP</name>
<dbReference type="GO" id="GO:0005886">
    <property type="term" value="C:plasma membrane"/>
    <property type="evidence" value="ECO:0007669"/>
    <property type="project" value="UniProtKB-SubCell"/>
</dbReference>
<evidence type="ECO:0000256" key="11">
    <source>
        <dbReference type="ARBA" id="ARBA00044773"/>
    </source>
</evidence>
<evidence type="ECO:0000256" key="6">
    <source>
        <dbReference type="ARBA" id="ARBA00022989"/>
    </source>
</evidence>
<proteinExistence type="inferred from homology"/>
<keyword evidence="7" id="KW-0921">Nickel transport</keyword>
<evidence type="ECO:0000256" key="3">
    <source>
        <dbReference type="ARBA" id="ARBA00022475"/>
    </source>
</evidence>
<comment type="similarity">
    <text evidence="9">Belongs to the binding-protein-dependent transport system permease family. OppBC subfamily.</text>
</comment>
<dbReference type="PANTHER" id="PTHR43386">
    <property type="entry name" value="OLIGOPEPTIDE TRANSPORT SYSTEM PERMEASE PROTEIN APPC"/>
    <property type="match status" value="1"/>
</dbReference>
<gene>
    <name evidence="14" type="ORF">B5P37_04600</name>
</gene>
<dbReference type="EMBL" id="CP020773">
    <property type="protein sequence ID" value="ARJ50647.1"/>
    <property type="molecule type" value="Genomic_DNA"/>
</dbReference>
<feature type="transmembrane region" description="Helical" evidence="12">
    <location>
        <begin position="234"/>
        <end position="256"/>
    </location>
</feature>
<dbReference type="RefSeq" id="WP_085237125.1">
    <property type="nucleotide sequence ID" value="NZ_CP020773.1"/>
</dbReference>
<dbReference type="GO" id="GO:0015675">
    <property type="term" value="P:nickel cation transport"/>
    <property type="evidence" value="ECO:0007669"/>
    <property type="project" value="UniProtKB-KW"/>
</dbReference>
<dbReference type="Gene3D" id="1.10.3720.10">
    <property type="entry name" value="MetI-like"/>
    <property type="match status" value="1"/>
</dbReference>
<accession>A0AAC9RVM1</accession>
<feature type="domain" description="ABC transmembrane type-1" evidence="13">
    <location>
        <begin position="71"/>
        <end position="260"/>
    </location>
</feature>
<evidence type="ECO:0000256" key="12">
    <source>
        <dbReference type="RuleBase" id="RU363032"/>
    </source>
</evidence>
<keyword evidence="8 12" id="KW-0472">Membrane</keyword>
<evidence type="ECO:0000256" key="5">
    <source>
        <dbReference type="ARBA" id="ARBA00022692"/>
    </source>
</evidence>
<evidence type="ECO:0000259" key="13">
    <source>
        <dbReference type="PROSITE" id="PS50928"/>
    </source>
</evidence>
<dbReference type="InterPro" id="IPR053385">
    <property type="entry name" value="ABC_transport_permease"/>
</dbReference>
<evidence type="ECO:0000313" key="15">
    <source>
        <dbReference type="Proteomes" id="UP000242864"/>
    </source>
</evidence>
<dbReference type="InterPro" id="IPR050366">
    <property type="entry name" value="BP-dependent_transpt_permease"/>
</dbReference>
<reference evidence="14 15" key="1">
    <citation type="submission" date="2017-04" db="EMBL/GenBank/DDBJ databases">
        <authorList>
            <person name="Veseli I.A."/>
            <person name="Tang C."/>
            <person name="Pombert J.-F."/>
        </authorList>
    </citation>
    <scope>NUCLEOTIDE SEQUENCE [LARGE SCALE GENOMIC DNA]</scope>
    <source>
        <strain evidence="14 15">ATCC 700373</strain>
    </source>
</reference>
<dbReference type="SUPFAM" id="SSF161098">
    <property type="entry name" value="MetI-like"/>
    <property type="match status" value="1"/>
</dbReference>
<dbReference type="PROSITE" id="PS50928">
    <property type="entry name" value="ABC_TM1"/>
    <property type="match status" value="1"/>
</dbReference>
<organism evidence="14 15">
    <name type="scientific">Staphylococcus lutrae</name>
    <dbReference type="NCBI Taxonomy" id="155085"/>
    <lineage>
        <taxon>Bacteria</taxon>
        <taxon>Bacillati</taxon>
        <taxon>Bacillota</taxon>
        <taxon>Bacilli</taxon>
        <taxon>Bacillales</taxon>
        <taxon>Staphylococcaceae</taxon>
        <taxon>Staphylococcus</taxon>
    </lineage>
</organism>
<keyword evidence="3" id="KW-1003">Cell membrane</keyword>
<comment type="subunit">
    <text evidence="10">The complex is composed of two ATP-binding proteins (NikD and NikE), two transmembrane proteins (NikB and NikC) and a solute-binding protein (NikA).</text>
</comment>
<evidence type="ECO:0000313" key="14">
    <source>
        <dbReference type="EMBL" id="ARJ50647.1"/>
    </source>
</evidence>
<evidence type="ECO:0000256" key="8">
    <source>
        <dbReference type="ARBA" id="ARBA00023136"/>
    </source>
</evidence>
<evidence type="ECO:0000256" key="10">
    <source>
        <dbReference type="ARBA" id="ARBA00038669"/>
    </source>
</evidence>
<keyword evidence="4" id="KW-0533">Nickel</keyword>
<dbReference type="NCBIfam" id="NF045474">
    <property type="entry name" value="Opp2C"/>
    <property type="match status" value="1"/>
</dbReference>
<protein>
    <recommendedName>
        <fullName evidence="11">Nickel import system permease protein NikC</fullName>
    </recommendedName>
</protein>
<dbReference type="InterPro" id="IPR000515">
    <property type="entry name" value="MetI-like"/>
</dbReference>
<keyword evidence="6 12" id="KW-1133">Transmembrane helix</keyword>
<dbReference type="KEGG" id="slz:B5P37_04600"/>
<evidence type="ECO:0000256" key="2">
    <source>
        <dbReference type="ARBA" id="ARBA00022448"/>
    </source>
</evidence>
<keyword evidence="7" id="KW-0406">Ion transport</keyword>
<dbReference type="PANTHER" id="PTHR43386:SF1">
    <property type="entry name" value="D,D-DIPEPTIDE TRANSPORT SYSTEM PERMEASE PROTEIN DDPC-RELATED"/>
    <property type="match status" value="1"/>
</dbReference>
<keyword evidence="15" id="KW-1185">Reference proteome</keyword>
<feature type="transmembrane region" description="Helical" evidence="12">
    <location>
        <begin position="12"/>
        <end position="31"/>
    </location>
</feature>
<keyword evidence="5 12" id="KW-0812">Transmembrane</keyword>
<dbReference type="CDD" id="cd06261">
    <property type="entry name" value="TM_PBP2"/>
    <property type="match status" value="1"/>
</dbReference>
<dbReference type="Pfam" id="PF00528">
    <property type="entry name" value="BPD_transp_1"/>
    <property type="match status" value="1"/>
</dbReference>
<sequence>MMQRRQLLQLPKMVWICVGYVFILIIAQFFVSSNAALEVKLDAQFLPMSLAHWLGTDDYGRDLFARLIIGARYTLLVSLVTILLTVVIGVPIGMIAGYFRGRMERLTMRIVDIGLSIPEFVLIIAMASLLKPSIWNIVWAMVLLRWMTYTRLTRTIVASLREMDYIRMAKLYRVSTWQIMFRHFLPHVLPSILVVATVDFGKNILYISSLSFLGLGAQPPSPEWGEMLNAGRDFMTSTPILLFAPAVMIAITILIFQLTGDALRDYFTQEEHREHE</sequence>
<evidence type="ECO:0000256" key="4">
    <source>
        <dbReference type="ARBA" id="ARBA00022596"/>
    </source>
</evidence>
<keyword evidence="2 12" id="KW-0813">Transport</keyword>
<evidence type="ECO:0000256" key="7">
    <source>
        <dbReference type="ARBA" id="ARBA00023112"/>
    </source>
</evidence>
<evidence type="ECO:0000256" key="1">
    <source>
        <dbReference type="ARBA" id="ARBA00004651"/>
    </source>
</evidence>
<dbReference type="Proteomes" id="UP000242864">
    <property type="component" value="Chromosome"/>
</dbReference>
<dbReference type="AlphaFoldDB" id="A0AAC9RVM1"/>
<dbReference type="GO" id="GO:0055085">
    <property type="term" value="P:transmembrane transport"/>
    <property type="evidence" value="ECO:0007669"/>
    <property type="project" value="InterPro"/>
</dbReference>
<comment type="subcellular location">
    <subcellularLocation>
        <location evidence="1 12">Cell membrane</location>
        <topology evidence="1 12">Multi-pass membrane protein</topology>
    </subcellularLocation>
</comment>
<dbReference type="InterPro" id="IPR035906">
    <property type="entry name" value="MetI-like_sf"/>
</dbReference>